<keyword evidence="3" id="KW-1185">Reference proteome</keyword>
<dbReference type="GeneID" id="19952070"/>
<dbReference type="Proteomes" id="UP000030762">
    <property type="component" value="Unassembled WGS sequence"/>
</dbReference>
<evidence type="ECO:0000256" key="1">
    <source>
        <dbReference type="SAM" id="Phobius"/>
    </source>
</evidence>
<proteinExistence type="predicted"/>
<keyword evidence="1" id="KW-1133">Transmembrane helix</keyword>
<name>T0Q8B1_SAPDV</name>
<keyword evidence="1" id="KW-0472">Membrane</keyword>
<dbReference type="OMA" id="TCYYLLH"/>
<gene>
    <name evidence="2" type="ORF">SDRG_11343</name>
</gene>
<protein>
    <submittedName>
        <fullName evidence="2">Uncharacterized protein</fullName>
    </submittedName>
</protein>
<feature type="transmembrane region" description="Helical" evidence="1">
    <location>
        <begin position="125"/>
        <end position="144"/>
    </location>
</feature>
<feature type="transmembrane region" description="Helical" evidence="1">
    <location>
        <begin position="74"/>
        <end position="95"/>
    </location>
</feature>
<feature type="transmembrane region" description="Helical" evidence="1">
    <location>
        <begin position="188"/>
        <end position="212"/>
    </location>
</feature>
<dbReference type="EMBL" id="JH767172">
    <property type="protein sequence ID" value="EQC30861.1"/>
    <property type="molecule type" value="Genomic_DNA"/>
</dbReference>
<sequence>MLKHLVAAALAVPTAYLAFVLVHALATTPLLDSIARMLGSPWAVSGLIDYSAGLLFSVPYLWLRASTLPAKMGLALGAIVLGNVFTVAAFIWLLLRSDGSLRTAVLPVRTAFPPIDSTSASRRTFIGLALLAFLGYLGFLVYCVQAQSFATGWATIQDDAWAYATFIDAWTGQCMVLTYILVREGRDAKLFAAALTIGLVFLGNATTCYYLLHLFLLRFPGWHVRDVLLWNDNGANVLLWNNNDVGEEAPLVPKTYV</sequence>
<evidence type="ECO:0000313" key="2">
    <source>
        <dbReference type="EMBL" id="EQC30861.1"/>
    </source>
</evidence>
<evidence type="ECO:0000313" key="3">
    <source>
        <dbReference type="Proteomes" id="UP000030762"/>
    </source>
</evidence>
<feature type="transmembrane region" description="Helical" evidence="1">
    <location>
        <begin position="160"/>
        <end position="182"/>
    </location>
</feature>
<dbReference type="VEuPathDB" id="FungiDB:SDRG_11343"/>
<keyword evidence="1" id="KW-0812">Transmembrane</keyword>
<dbReference type="OrthoDB" id="10317651at2759"/>
<accession>T0Q8B1</accession>
<dbReference type="RefSeq" id="XP_008615599.1">
    <property type="nucleotide sequence ID" value="XM_008617377.1"/>
</dbReference>
<feature type="transmembrane region" description="Helical" evidence="1">
    <location>
        <begin position="40"/>
        <end position="62"/>
    </location>
</feature>
<reference evidence="2 3" key="1">
    <citation type="submission" date="2012-04" db="EMBL/GenBank/DDBJ databases">
        <title>The Genome Sequence of Saprolegnia declina VS20.</title>
        <authorList>
            <consortium name="The Broad Institute Genome Sequencing Platform"/>
            <person name="Russ C."/>
            <person name="Nusbaum C."/>
            <person name="Tyler B."/>
            <person name="van West P."/>
            <person name="Dieguez-Uribeondo J."/>
            <person name="de Bruijn I."/>
            <person name="Tripathy S."/>
            <person name="Jiang R."/>
            <person name="Young S.K."/>
            <person name="Zeng Q."/>
            <person name="Gargeya S."/>
            <person name="Fitzgerald M."/>
            <person name="Haas B."/>
            <person name="Abouelleil A."/>
            <person name="Alvarado L."/>
            <person name="Arachchi H.M."/>
            <person name="Berlin A."/>
            <person name="Chapman S.B."/>
            <person name="Goldberg J."/>
            <person name="Griggs A."/>
            <person name="Gujja S."/>
            <person name="Hansen M."/>
            <person name="Howarth C."/>
            <person name="Imamovic A."/>
            <person name="Larimer J."/>
            <person name="McCowen C."/>
            <person name="Montmayeur A."/>
            <person name="Murphy C."/>
            <person name="Neiman D."/>
            <person name="Pearson M."/>
            <person name="Priest M."/>
            <person name="Roberts A."/>
            <person name="Saif S."/>
            <person name="Shea T."/>
            <person name="Sisk P."/>
            <person name="Sykes S."/>
            <person name="Wortman J."/>
            <person name="Nusbaum C."/>
            <person name="Birren B."/>
        </authorList>
    </citation>
    <scope>NUCLEOTIDE SEQUENCE [LARGE SCALE GENOMIC DNA]</scope>
    <source>
        <strain evidence="2 3">VS20</strain>
    </source>
</reference>
<dbReference type="AlphaFoldDB" id="T0Q8B1"/>
<organism evidence="2 3">
    <name type="scientific">Saprolegnia diclina (strain VS20)</name>
    <dbReference type="NCBI Taxonomy" id="1156394"/>
    <lineage>
        <taxon>Eukaryota</taxon>
        <taxon>Sar</taxon>
        <taxon>Stramenopiles</taxon>
        <taxon>Oomycota</taxon>
        <taxon>Saprolegniomycetes</taxon>
        <taxon>Saprolegniales</taxon>
        <taxon>Saprolegniaceae</taxon>
        <taxon>Saprolegnia</taxon>
    </lineage>
</organism>
<dbReference type="InParanoid" id="T0Q8B1"/>